<evidence type="ECO:0000313" key="4">
    <source>
        <dbReference type="Proteomes" id="UP001250214"/>
    </source>
</evidence>
<dbReference type="Gene3D" id="3.30.9.10">
    <property type="entry name" value="D-Amino Acid Oxidase, subunit A, domain 2"/>
    <property type="match status" value="1"/>
</dbReference>
<dbReference type="PANTHER" id="PTHR13847">
    <property type="entry name" value="SARCOSINE DEHYDROGENASE-RELATED"/>
    <property type="match status" value="1"/>
</dbReference>
<comment type="caution">
    <text evidence="3">The sequence shown here is derived from an EMBL/GenBank/DDBJ whole genome shotgun (WGS) entry which is preliminary data.</text>
</comment>
<organism evidence="3 4">
    <name type="scientific">Lipingzhangella rawalii</name>
    <dbReference type="NCBI Taxonomy" id="2055835"/>
    <lineage>
        <taxon>Bacteria</taxon>
        <taxon>Bacillati</taxon>
        <taxon>Actinomycetota</taxon>
        <taxon>Actinomycetes</taxon>
        <taxon>Streptosporangiales</taxon>
        <taxon>Nocardiopsidaceae</taxon>
        <taxon>Lipingzhangella</taxon>
    </lineage>
</organism>
<dbReference type="Gene3D" id="3.50.50.60">
    <property type="entry name" value="FAD/NAD(P)-binding domain"/>
    <property type="match status" value="1"/>
</dbReference>
<feature type="domain" description="FAD dependent oxidoreductase" evidence="2">
    <location>
        <begin position="21"/>
        <end position="371"/>
    </location>
</feature>
<dbReference type="Pfam" id="PF01266">
    <property type="entry name" value="DAO"/>
    <property type="match status" value="1"/>
</dbReference>
<accession>A0ABU2HBB1</accession>
<proteinExistence type="predicted"/>
<dbReference type="PANTHER" id="PTHR13847:SF287">
    <property type="entry name" value="FAD-DEPENDENT OXIDOREDUCTASE DOMAIN-CONTAINING PROTEIN 1"/>
    <property type="match status" value="1"/>
</dbReference>
<dbReference type="EC" id="1.-.-.-" evidence="3"/>
<name>A0ABU2HBB1_9ACTN</name>
<dbReference type="GO" id="GO:0016491">
    <property type="term" value="F:oxidoreductase activity"/>
    <property type="evidence" value="ECO:0007669"/>
    <property type="project" value="UniProtKB-KW"/>
</dbReference>
<dbReference type="SUPFAM" id="SSF51905">
    <property type="entry name" value="FAD/NAD(P)-binding domain"/>
    <property type="match status" value="1"/>
</dbReference>
<keyword evidence="1 3" id="KW-0560">Oxidoreductase</keyword>
<dbReference type="EMBL" id="JAVLVT010000017">
    <property type="protein sequence ID" value="MDS1272607.1"/>
    <property type="molecule type" value="Genomic_DNA"/>
</dbReference>
<protein>
    <submittedName>
        <fullName evidence="3">FAD-binding oxidoreductase</fullName>
        <ecNumber evidence="3">1.-.-.-</ecNumber>
    </submittedName>
</protein>
<evidence type="ECO:0000256" key="1">
    <source>
        <dbReference type="ARBA" id="ARBA00023002"/>
    </source>
</evidence>
<sequence length="403" mass="43294">MAAIPSQNAGASTAARTEIADVVIIGGGVIGTSIAYYLAAAGVPRVMLLERGTLGCGSTCRAIGGIRTSFGNETNIRLGRHNRQAYASFATVHGQDIDLTEIGYLYLVTEEADLSEFERCVELQRAHGVDSRMITPREAQRLSPHLDPTGLRAAVWTPRDAIAAPEAVVQGYARSARAHGAQVRTGVTVTAIERAGDGTGDITAVHTSHGPVATGTVVIAAGAWSAQVGALAGVDLPVTPVRRQVVFTEPLRLPRPSVPLTVEIPHNFYYRYEGNRLLLGYSDPHQEPGYDARYQLEPWLSRMVERMAVRTPELLDVGLDERGWAGLYEVTPDHNQIVGEFTRPSRLLYATGFSGHGFQMGPAVGTIVRDLYLGVEPLVDVGPMSIDRFTGTGTQLRSEAVAV</sequence>
<dbReference type="Proteomes" id="UP001250214">
    <property type="component" value="Unassembled WGS sequence"/>
</dbReference>
<dbReference type="InterPro" id="IPR006076">
    <property type="entry name" value="FAD-dep_OxRdtase"/>
</dbReference>
<gene>
    <name evidence="3" type="ORF">RIF23_20170</name>
</gene>
<keyword evidence="4" id="KW-1185">Reference proteome</keyword>
<dbReference type="InterPro" id="IPR036188">
    <property type="entry name" value="FAD/NAD-bd_sf"/>
</dbReference>
<evidence type="ECO:0000259" key="2">
    <source>
        <dbReference type="Pfam" id="PF01266"/>
    </source>
</evidence>
<evidence type="ECO:0000313" key="3">
    <source>
        <dbReference type="EMBL" id="MDS1272607.1"/>
    </source>
</evidence>
<dbReference type="RefSeq" id="WP_310914203.1">
    <property type="nucleotide sequence ID" value="NZ_JAVLVT010000017.1"/>
</dbReference>
<reference evidence="4" key="1">
    <citation type="submission" date="2023-07" db="EMBL/GenBank/DDBJ databases">
        <title>Novel species in the genus Lipingzhangella isolated from Sambhar Salt Lake.</title>
        <authorList>
            <person name="Jiya N."/>
            <person name="Kajale S."/>
            <person name="Sharma A."/>
        </authorList>
    </citation>
    <scope>NUCLEOTIDE SEQUENCE [LARGE SCALE GENOMIC DNA]</scope>
    <source>
        <strain evidence="4">LS1_29</strain>
    </source>
</reference>